<dbReference type="EMBL" id="OU503048">
    <property type="protein sequence ID" value="CAI9775183.1"/>
    <property type="molecule type" value="Genomic_DNA"/>
</dbReference>
<feature type="region of interest" description="Disordered" evidence="1">
    <location>
        <begin position="92"/>
        <end position="115"/>
    </location>
</feature>
<dbReference type="AlphaFoldDB" id="A0AAD2E3W4"/>
<name>A0AAD2E3W4_9LAMI</name>
<keyword evidence="3" id="KW-1185">Reference proteome</keyword>
<protein>
    <submittedName>
        <fullName evidence="2">Uncharacterized protein</fullName>
    </submittedName>
</protein>
<gene>
    <name evidence="2" type="ORF">FPE_LOCUS22613</name>
</gene>
<reference evidence="2" key="1">
    <citation type="submission" date="2023-05" db="EMBL/GenBank/DDBJ databases">
        <authorList>
            <person name="Huff M."/>
        </authorList>
    </citation>
    <scope>NUCLEOTIDE SEQUENCE</scope>
</reference>
<accession>A0AAD2E3W4</accession>
<evidence type="ECO:0000256" key="1">
    <source>
        <dbReference type="SAM" id="MobiDB-lite"/>
    </source>
</evidence>
<evidence type="ECO:0000313" key="2">
    <source>
        <dbReference type="EMBL" id="CAI9775183.1"/>
    </source>
</evidence>
<sequence length="181" mass="19956">MISSTVSLVAASHLKSRSSSIMLLSCSKILKSTILKLLMPASREGSICHQAWPRVPLLESFVPVTERTRMKLFSSSSFVKLSLMASKPQRLRPLAGTTPAKRQRTITSNSSVSESTDPNLMKDAFSKYANYLNDLRDCWEVFRGVLLRSMSSSPNNGKLASADPRSGIYSDPLTWTLKQAA</sequence>
<feature type="compositionally biased region" description="Polar residues" evidence="1">
    <location>
        <begin position="105"/>
        <end position="115"/>
    </location>
</feature>
<organism evidence="2 3">
    <name type="scientific">Fraxinus pennsylvanica</name>
    <dbReference type="NCBI Taxonomy" id="56036"/>
    <lineage>
        <taxon>Eukaryota</taxon>
        <taxon>Viridiplantae</taxon>
        <taxon>Streptophyta</taxon>
        <taxon>Embryophyta</taxon>
        <taxon>Tracheophyta</taxon>
        <taxon>Spermatophyta</taxon>
        <taxon>Magnoliopsida</taxon>
        <taxon>eudicotyledons</taxon>
        <taxon>Gunneridae</taxon>
        <taxon>Pentapetalae</taxon>
        <taxon>asterids</taxon>
        <taxon>lamiids</taxon>
        <taxon>Lamiales</taxon>
        <taxon>Oleaceae</taxon>
        <taxon>Oleeae</taxon>
        <taxon>Fraxinus</taxon>
    </lineage>
</organism>
<evidence type="ECO:0000313" key="3">
    <source>
        <dbReference type="Proteomes" id="UP000834106"/>
    </source>
</evidence>
<proteinExistence type="predicted"/>
<dbReference type="Proteomes" id="UP000834106">
    <property type="component" value="Chromosome 13"/>
</dbReference>